<feature type="non-terminal residue" evidence="2">
    <location>
        <position position="1"/>
    </location>
</feature>
<organism evidence="2 3">
    <name type="scientific">Nephila pilipes</name>
    <name type="common">Giant wood spider</name>
    <name type="synonym">Nephila maculata</name>
    <dbReference type="NCBI Taxonomy" id="299642"/>
    <lineage>
        <taxon>Eukaryota</taxon>
        <taxon>Metazoa</taxon>
        <taxon>Ecdysozoa</taxon>
        <taxon>Arthropoda</taxon>
        <taxon>Chelicerata</taxon>
        <taxon>Arachnida</taxon>
        <taxon>Araneae</taxon>
        <taxon>Araneomorphae</taxon>
        <taxon>Entelegynae</taxon>
        <taxon>Araneoidea</taxon>
        <taxon>Nephilidae</taxon>
        <taxon>Nephila</taxon>
    </lineage>
</organism>
<gene>
    <name evidence="2" type="ORF">NPIL_267991</name>
</gene>
<protein>
    <submittedName>
        <fullName evidence="2">Uncharacterized protein</fullName>
    </submittedName>
</protein>
<dbReference type="Proteomes" id="UP000887013">
    <property type="component" value="Unassembled WGS sequence"/>
</dbReference>
<accession>A0A8X6UIS5</accession>
<dbReference type="EMBL" id="BMAW01131114">
    <property type="protein sequence ID" value="GFU37911.1"/>
    <property type="molecule type" value="Genomic_DNA"/>
</dbReference>
<evidence type="ECO:0000313" key="2">
    <source>
        <dbReference type="EMBL" id="GFU37911.1"/>
    </source>
</evidence>
<comment type="caution">
    <text evidence="2">The sequence shown here is derived from an EMBL/GenBank/DDBJ whole genome shotgun (WGS) entry which is preliminary data.</text>
</comment>
<feature type="region of interest" description="Disordered" evidence="1">
    <location>
        <begin position="80"/>
        <end position="103"/>
    </location>
</feature>
<feature type="compositionally biased region" description="Basic and acidic residues" evidence="1">
    <location>
        <begin position="85"/>
        <end position="95"/>
    </location>
</feature>
<dbReference type="AlphaFoldDB" id="A0A8X6UIS5"/>
<proteinExistence type="predicted"/>
<keyword evidence="3" id="KW-1185">Reference proteome</keyword>
<evidence type="ECO:0000313" key="3">
    <source>
        <dbReference type="Proteomes" id="UP000887013"/>
    </source>
</evidence>
<sequence length="103" mass="11735">DDGSHFVQVTYCYESRREEIKYSFPLPTTKTQVHGLRKYRPCHGSGFNLHRGEELVGGEWGPGGFPHLEPGSILKDGVKRKKRINQRDRGGRKDGFMGTLDNF</sequence>
<reference evidence="2" key="1">
    <citation type="submission" date="2020-08" db="EMBL/GenBank/DDBJ databases">
        <title>Multicomponent nature underlies the extraordinary mechanical properties of spider dragline silk.</title>
        <authorList>
            <person name="Kono N."/>
            <person name="Nakamura H."/>
            <person name="Mori M."/>
            <person name="Yoshida Y."/>
            <person name="Ohtoshi R."/>
            <person name="Malay A.D."/>
            <person name="Moran D.A.P."/>
            <person name="Tomita M."/>
            <person name="Numata K."/>
            <person name="Arakawa K."/>
        </authorList>
    </citation>
    <scope>NUCLEOTIDE SEQUENCE</scope>
</reference>
<name>A0A8X6UIS5_NEPPI</name>
<evidence type="ECO:0000256" key="1">
    <source>
        <dbReference type="SAM" id="MobiDB-lite"/>
    </source>
</evidence>